<evidence type="ECO:0000313" key="2">
    <source>
        <dbReference type="Proteomes" id="UP000507222"/>
    </source>
</evidence>
<gene>
    <name evidence="1" type="ORF">CURHAP_LOCUS7045</name>
</gene>
<protein>
    <submittedName>
        <fullName evidence="1">Uncharacterized protein</fullName>
    </submittedName>
</protein>
<evidence type="ECO:0000313" key="1">
    <source>
        <dbReference type="EMBL" id="CAB4265016.1"/>
    </source>
</evidence>
<organism evidence="1 2">
    <name type="scientific">Prunus armeniaca</name>
    <name type="common">Apricot</name>
    <name type="synonym">Armeniaca vulgaris</name>
    <dbReference type="NCBI Taxonomy" id="36596"/>
    <lineage>
        <taxon>Eukaryota</taxon>
        <taxon>Viridiplantae</taxon>
        <taxon>Streptophyta</taxon>
        <taxon>Embryophyta</taxon>
        <taxon>Tracheophyta</taxon>
        <taxon>Spermatophyta</taxon>
        <taxon>Magnoliopsida</taxon>
        <taxon>eudicotyledons</taxon>
        <taxon>Gunneridae</taxon>
        <taxon>Pentapetalae</taxon>
        <taxon>rosids</taxon>
        <taxon>fabids</taxon>
        <taxon>Rosales</taxon>
        <taxon>Rosaceae</taxon>
        <taxon>Amygdaloideae</taxon>
        <taxon>Amygdaleae</taxon>
        <taxon>Prunus</taxon>
    </lineage>
</organism>
<name>A0A6J5TLT5_PRUAR</name>
<proteinExistence type="predicted"/>
<dbReference type="EMBL" id="CAEKDK010000001">
    <property type="protein sequence ID" value="CAB4265016.1"/>
    <property type="molecule type" value="Genomic_DNA"/>
</dbReference>
<sequence>MCSCRSRGRCLQHLSALRRMFSECPLVSDEAAEYCYADKLSGLKEDHVQQVLGLSAIVSRYVCSHFL</sequence>
<dbReference type="Proteomes" id="UP000507222">
    <property type="component" value="Unassembled WGS sequence"/>
</dbReference>
<reference evidence="1 2" key="1">
    <citation type="submission" date="2020-05" db="EMBL/GenBank/DDBJ databases">
        <authorList>
            <person name="Campoy J."/>
            <person name="Schneeberger K."/>
            <person name="Spophaly S."/>
        </authorList>
    </citation>
    <scope>NUCLEOTIDE SEQUENCE [LARGE SCALE GENOMIC DNA]</scope>
    <source>
        <strain evidence="1">PruArmRojPasFocal</strain>
    </source>
</reference>
<dbReference type="AlphaFoldDB" id="A0A6J5TLT5"/>
<accession>A0A6J5TLT5</accession>